<proteinExistence type="predicted"/>
<dbReference type="Proteomes" id="UP000244755">
    <property type="component" value="Chromosome 1"/>
</dbReference>
<evidence type="ECO:0000313" key="3">
    <source>
        <dbReference type="Proteomes" id="UP000244755"/>
    </source>
</evidence>
<sequence>MRPELLTNGHSRHITDRVRTLPAAGRLPPLRVDEVLTAQAANDDRTSLVRGFFILGLVIATFIALGVAAFLIGRGW</sequence>
<evidence type="ECO:0000256" key="1">
    <source>
        <dbReference type="SAM" id="Phobius"/>
    </source>
</evidence>
<keyword evidence="1" id="KW-1133">Transmembrane helix</keyword>
<dbReference type="RefSeq" id="WP_099953087.1">
    <property type="nucleotide sequence ID" value="NZ_CP028843.1"/>
</dbReference>
<feature type="transmembrane region" description="Helical" evidence="1">
    <location>
        <begin position="52"/>
        <end position="72"/>
    </location>
</feature>
<keyword evidence="3" id="KW-1185">Reference proteome</keyword>
<keyword evidence="1" id="KW-0472">Membrane</keyword>
<accession>A0A2R4WI42</accession>
<dbReference type="AlphaFoldDB" id="A0A2R4WI42"/>
<dbReference type="EMBL" id="CP028843">
    <property type="protein sequence ID" value="AWB21211.1"/>
    <property type="molecule type" value="Genomic_DNA"/>
</dbReference>
<protein>
    <submittedName>
        <fullName evidence="2">Uncharacterized protein</fullName>
    </submittedName>
</protein>
<evidence type="ECO:0000313" key="2">
    <source>
        <dbReference type="EMBL" id="AWB21211.1"/>
    </source>
</evidence>
<reference evidence="2 3" key="1">
    <citation type="submission" date="2018-04" db="EMBL/GenBank/DDBJ databases">
        <title>Methylobacterium sp. PR1016A genome.</title>
        <authorList>
            <person name="Park W."/>
        </authorList>
    </citation>
    <scope>NUCLEOTIDE SEQUENCE [LARGE SCALE GENOMIC DNA]</scope>
    <source>
        <strain evidence="2 3">PR1016A</strain>
    </source>
</reference>
<dbReference type="KEGG" id="mee:DA075_10035"/>
<keyword evidence="1" id="KW-0812">Transmembrane</keyword>
<gene>
    <name evidence="2" type="ORF">DA075_10035</name>
</gene>
<name>A0A2R4WI42_9HYPH</name>
<organism evidence="2 3">
    <name type="scientific">Methylobacterium currus</name>
    <dbReference type="NCBI Taxonomy" id="2051553"/>
    <lineage>
        <taxon>Bacteria</taxon>
        <taxon>Pseudomonadati</taxon>
        <taxon>Pseudomonadota</taxon>
        <taxon>Alphaproteobacteria</taxon>
        <taxon>Hyphomicrobiales</taxon>
        <taxon>Methylobacteriaceae</taxon>
        <taxon>Methylobacterium</taxon>
    </lineage>
</organism>